<evidence type="ECO:0000256" key="1">
    <source>
        <dbReference type="SAM" id="MobiDB-lite"/>
    </source>
</evidence>
<organism evidence="2 3">
    <name type="scientific">Trichinella papuae</name>
    <dbReference type="NCBI Taxonomy" id="268474"/>
    <lineage>
        <taxon>Eukaryota</taxon>
        <taxon>Metazoa</taxon>
        <taxon>Ecdysozoa</taxon>
        <taxon>Nematoda</taxon>
        <taxon>Enoplea</taxon>
        <taxon>Dorylaimia</taxon>
        <taxon>Trichinellida</taxon>
        <taxon>Trichinellidae</taxon>
        <taxon>Trichinella</taxon>
    </lineage>
</organism>
<feature type="region of interest" description="Disordered" evidence="1">
    <location>
        <begin position="1"/>
        <end position="33"/>
    </location>
</feature>
<keyword evidence="3" id="KW-1185">Reference proteome</keyword>
<gene>
    <name evidence="2" type="ORF">T10_9986</name>
</gene>
<dbReference type="AlphaFoldDB" id="A0A0V1LZW4"/>
<dbReference type="Proteomes" id="UP000054843">
    <property type="component" value="Unassembled WGS sequence"/>
</dbReference>
<protein>
    <submittedName>
        <fullName evidence="2">Uncharacterized protein</fullName>
    </submittedName>
</protein>
<evidence type="ECO:0000313" key="3">
    <source>
        <dbReference type="Proteomes" id="UP000054843"/>
    </source>
</evidence>
<accession>A0A0V1LZW4</accession>
<name>A0A0V1LZW4_9BILA</name>
<dbReference type="EMBL" id="JYDO01000543">
    <property type="protein sequence ID" value="KRZ65069.1"/>
    <property type="molecule type" value="Genomic_DNA"/>
</dbReference>
<comment type="caution">
    <text evidence="2">The sequence shown here is derived from an EMBL/GenBank/DDBJ whole genome shotgun (WGS) entry which is preliminary data.</text>
</comment>
<feature type="compositionally biased region" description="Basic residues" evidence="1">
    <location>
        <begin position="21"/>
        <end position="33"/>
    </location>
</feature>
<evidence type="ECO:0000313" key="2">
    <source>
        <dbReference type="EMBL" id="KRZ65069.1"/>
    </source>
</evidence>
<proteinExistence type="predicted"/>
<reference evidence="2 3" key="1">
    <citation type="submission" date="2015-01" db="EMBL/GenBank/DDBJ databases">
        <title>Evolution of Trichinella species and genotypes.</title>
        <authorList>
            <person name="Korhonen P.K."/>
            <person name="Edoardo P."/>
            <person name="Giuseppe L.R."/>
            <person name="Gasser R.B."/>
        </authorList>
    </citation>
    <scope>NUCLEOTIDE SEQUENCE [LARGE SCALE GENOMIC DNA]</scope>
    <source>
        <strain evidence="2">ISS1980</strain>
    </source>
</reference>
<feature type="compositionally biased region" description="Polar residues" evidence="1">
    <location>
        <begin position="1"/>
        <end position="11"/>
    </location>
</feature>
<sequence>MKINVLQSNNAAMKPCNGYTKNHHRHTQQQHNM</sequence>